<dbReference type="PANTHER" id="PTHR42760:SF133">
    <property type="entry name" value="3-OXOACYL-[ACYL-CARRIER-PROTEIN] REDUCTASE"/>
    <property type="match status" value="1"/>
</dbReference>
<dbReference type="GO" id="GO:0008206">
    <property type="term" value="P:bile acid metabolic process"/>
    <property type="evidence" value="ECO:0007669"/>
    <property type="project" value="UniProtKB-ARBA"/>
</dbReference>
<accession>A0A0R1YW10</accession>
<gene>
    <name evidence="4" type="ORF">FC51_GL001725</name>
</gene>
<sequence length="259" mass="27440">MTDLNLKGVHIMDRLKDKVAIITGGVAGIGLGIAECYIREGAKVVITANHNVEGGKKAVEKFGDDKALFVQQNVADEKSWQETTQKAIEKFGRVDIVVNNAGIGGVNGPLDDLSLEDWQNVIDVNLTGTFLGEKYGIKAMKQTTNGKGSIINISSVAGLVGLPLSPAYSASKGGSRLLTHATALSLAQQKLDIRVNNVHPGWIATDIVPKGYEEALTKTIPVGHMGEPVDIGEICVYLGSDESKFANGADFVIDGAQRA</sequence>
<reference evidence="4 5" key="1">
    <citation type="journal article" date="2015" name="Genome Announc.">
        <title>Expanding the biotechnology potential of lactobacilli through comparative genomics of 213 strains and associated genera.</title>
        <authorList>
            <person name="Sun Z."/>
            <person name="Harris H.M."/>
            <person name="McCann A."/>
            <person name="Guo C."/>
            <person name="Argimon S."/>
            <person name="Zhang W."/>
            <person name="Yang X."/>
            <person name="Jeffery I.B."/>
            <person name="Cooney J.C."/>
            <person name="Kagawa T.F."/>
            <person name="Liu W."/>
            <person name="Song Y."/>
            <person name="Salvetti E."/>
            <person name="Wrobel A."/>
            <person name="Rasinkangas P."/>
            <person name="Parkhill J."/>
            <person name="Rea M.C."/>
            <person name="O'Sullivan O."/>
            <person name="Ritari J."/>
            <person name="Douillard F.P."/>
            <person name="Paul Ross R."/>
            <person name="Yang R."/>
            <person name="Briner A.E."/>
            <person name="Felis G.E."/>
            <person name="de Vos W.M."/>
            <person name="Barrangou R."/>
            <person name="Klaenhammer T.R."/>
            <person name="Caufield P.W."/>
            <person name="Cui Y."/>
            <person name="Zhang H."/>
            <person name="O'Toole P.W."/>
        </authorList>
    </citation>
    <scope>NUCLEOTIDE SEQUENCE [LARGE SCALE GENOMIC DNA]</scope>
    <source>
        <strain evidence="4 5">DSM 5707</strain>
    </source>
</reference>
<dbReference type="EMBL" id="AZGK01000004">
    <property type="protein sequence ID" value="KRM46814.1"/>
    <property type="molecule type" value="Genomic_DNA"/>
</dbReference>
<dbReference type="NCBIfam" id="NF005559">
    <property type="entry name" value="PRK07231.1"/>
    <property type="match status" value="1"/>
</dbReference>
<dbReference type="AlphaFoldDB" id="A0A0R1YW10"/>
<dbReference type="InterPro" id="IPR002347">
    <property type="entry name" value="SDR_fam"/>
</dbReference>
<dbReference type="InterPro" id="IPR020904">
    <property type="entry name" value="Sc_DH/Rdtase_CS"/>
</dbReference>
<dbReference type="PRINTS" id="PR00080">
    <property type="entry name" value="SDRFAMILY"/>
</dbReference>
<dbReference type="Proteomes" id="UP000051957">
    <property type="component" value="Unassembled WGS sequence"/>
</dbReference>
<evidence type="ECO:0000256" key="2">
    <source>
        <dbReference type="ARBA" id="ARBA00023002"/>
    </source>
</evidence>
<evidence type="ECO:0000313" key="4">
    <source>
        <dbReference type="EMBL" id="KRM46814.1"/>
    </source>
</evidence>
<dbReference type="InterPro" id="IPR036291">
    <property type="entry name" value="NAD(P)-bd_dom_sf"/>
</dbReference>
<evidence type="ECO:0000313" key="5">
    <source>
        <dbReference type="Proteomes" id="UP000051957"/>
    </source>
</evidence>
<organism evidence="4 5">
    <name type="scientific">Lentilactobacillus parabuchneri DSM 5707 = NBRC 107865</name>
    <dbReference type="NCBI Taxonomy" id="1423784"/>
    <lineage>
        <taxon>Bacteria</taxon>
        <taxon>Bacillati</taxon>
        <taxon>Bacillota</taxon>
        <taxon>Bacilli</taxon>
        <taxon>Lactobacillales</taxon>
        <taxon>Lactobacillaceae</taxon>
        <taxon>Lentilactobacillus</taxon>
    </lineage>
</organism>
<evidence type="ECO:0000256" key="1">
    <source>
        <dbReference type="ARBA" id="ARBA00006484"/>
    </source>
</evidence>
<evidence type="ECO:0000256" key="3">
    <source>
        <dbReference type="RuleBase" id="RU000363"/>
    </source>
</evidence>
<comment type="similarity">
    <text evidence="1 3">Belongs to the short-chain dehydrogenases/reductases (SDR) family.</text>
</comment>
<proteinExistence type="inferred from homology"/>
<dbReference type="Gene3D" id="3.40.50.720">
    <property type="entry name" value="NAD(P)-binding Rossmann-like Domain"/>
    <property type="match status" value="1"/>
</dbReference>
<dbReference type="PRINTS" id="PR00081">
    <property type="entry name" value="GDHRDH"/>
</dbReference>
<dbReference type="SUPFAM" id="SSF51735">
    <property type="entry name" value="NAD(P)-binding Rossmann-fold domains"/>
    <property type="match status" value="1"/>
</dbReference>
<keyword evidence="2" id="KW-0560">Oxidoreductase</keyword>
<dbReference type="GO" id="GO:0016616">
    <property type="term" value="F:oxidoreductase activity, acting on the CH-OH group of donors, NAD or NADP as acceptor"/>
    <property type="evidence" value="ECO:0007669"/>
    <property type="project" value="TreeGrafter"/>
</dbReference>
<protein>
    <submittedName>
        <fullName evidence="4">Glucose 1-dehydrogenase</fullName>
    </submittedName>
</protein>
<dbReference type="PANTHER" id="PTHR42760">
    <property type="entry name" value="SHORT-CHAIN DEHYDROGENASES/REDUCTASES FAMILY MEMBER"/>
    <property type="match status" value="1"/>
</dbReference>
<dbReference type="FunFam" id="3.40.50.720:FF:000084">
    <property type="entry name" value="Short-chain dehydrogenase reductase"/>
    <property type="match status" value="1"/>
</dbReference>
<dbReference type="Pfam" id="PF00106">
    <property type="entry name" value="adh_short"/>
    <property type="match status" value="1"/>
</dbReference>
<dbReference type="PATRIC" id="fig|1423784.4.peg.1760"/>
<name>A0A0R1YW10_9LACO</name>
<dbReference type="PROSITE" id="PS00061">
    <property type="entry name" value="ADH_SHORT"/>
    <property type="match status" value="1"/>
</dbReference>
<comment type="caution">
    <text evidence="4">The sequence shown here is derived from an EMBL/GenBank/DDBJ whole genome shotgun (WGS) entry which is preliminary data.</text>
</comment>